<sequence>MEWLEPWESVEPVRTDDPSAFGRGWEAELRKEVVPGHVLHGLAVTLIARRYDRDDALFQMQDGRVAQVHLTWKQAPELDPRWPETVIYPSLQAWADTGQRRDHDEWLADNGQ</sequence>
<gene>
    <name evidence="1" type="ORF">MBLL_00998</name>
</gene>
<name>A0A679JNG2_9HYPH</name>
<accession>A0A679JNG2</accession>
<proteinExistence type="predicted"/>
<dbReference type="AlphaFoldDB" id="A0A679JNG2"/>
<organism evidence="1">
    <name type="scientific">Methylobacterium bullatum</name>
    <dbReference type="NCBI Taxonomy" id="570505"/>
    <lineage>
        <taxon>Bacteria</taxon>
        <taxon>Pseudomonadati</taxon>
        <taxon>Pseudomonadota</taxon>
        <taxon>Alphaproteobacteria</taxon>
        <taxon>Hyphomicrobiales</taxon>
        <taxon>Methylobacteriaceae</taxon>
        <taxon>Methylobacterium</taxon>
    </lineage>
</organism>
<geneLocation type="plasmid" evidence="1">
    <name>1</name>
</geneLocation>
<protein>
    <submittedName>
        <fullName evidence="1">Uncharacterized protein</fullName>
    </submittedName>
</protein>
<reference evidence="1" key="1">
    <citation type="submission" date="2019-12" db="EMBL/GenBank/DDBJ databases">
        <authorList>
            <person name="Cremers G."/>
        </authorList>
    </citation>
    <scope>NUCLEOTIDE SEQUENCE</scope>
    <source>
        <strain evidence="1">Mbul2</strain>
        <plasmid evidence="1">1</plasmid>
    </source>
</reference>
<evidence type="ECO:0000313" key="1">
    <source>
        <dbReference type="EMBL" id="CAA2138142.1"/>
    </source>
</evidence>
<dbReference type="EMBL" id="LR743510">
    <property type="protein sequence ID" value="CAA2138142.1"/>
    <property type="molecule type" value="Genomic_DNA"/>
</dbReference>
<dbReference type="RefSeq" id="WP_339159600.1">
    <property type="nucleotide sequence ID" value="NZ_LR743510.1"/>
</dbReference>
<keyword evidence="1" id="KW-0614">Plasmid</keyword>